<evidence type="ECO:0000313" key="3">
    <source>
        <dbReference type="Proteomes" id="UP000597444"/>
    </source>
</evidence>
<gene>
    <name evidence="2" type="ORF">KSF_040700</name>
</gene>
<protein>
    <recommendedName>
        <fullName evidence="1">Methyltransferase domain-containing protein</fullName>
    </recommendedName>
</protein>
<dbReference type="CDD" id="cd02440">
    <property type="entry name" value="AdoMet_MTases"/>
    <property type="match status" value="1"/>
</dbReference>
<evidence type="ECO:0000259" key="1">
    <source>
        <dbReference type="Pfam" id="PF13649"/>
    </source>
</evidence>
<dbReference type="RefSeq" id="WP_220204784.1">
    <property type="nucleotide sequence ID" value="NZ_BNJK01000001.1"/>
</dbReference>
<dbReference type="EMBL" id="BNJK01000001">
    <property type="protein sequence ID" value="GHO94022.1"/>
    <property type="molecule type" value="Genomic_DNA"/>
</dbReference>
<sequence>MTQDAQQPDNTFIIAESNPQIAWLFNIDALLTRSMGGVLVERNNDLSGINDVLDLGCGSGGWAMDIARQYPEISVTGVDNNDSLLQYVKAHAKVRRLENVQFQTMNILQPLDFPDASFDLVNARFLFSSLAPKGWPPLLQECKRILRPGGTLRLTELERTNSNSPALEKFWDIFAKALFISGRSFSRTGHIIGLTLYLGSLLHESGFQNIGGRAHTPDVSSWTPDAEMWRQHSDTTWRLLIPFLVKSGVTTEEEMQRLHTQASIEMLSDDYRGQCFHYTAWGTKP</sequence>
<dbReference type="PANTHER" id="PTHR43591">
    <property type="entry name" value="METHYLTRANSFERASE"/>
    <property type="match status" value="1"/>
</dbReference>
<dbReference type="Gene3D" id="3.40.50.150">
    <property type="entry name" value="Vaccinia Virus protein VP39"/>
    <property type="match status" value="1"/>
</dbReference>
<dbReference type="PANTHER" id="PTHR43591:SF24">
    <property type="entry name" value="2-METHOXY-6-POLYPRENYL-1,4-BENZOQUINOL METHYLASE, MITOCHONDRIAL"/>
    <property type="match status" value="1"/>
</dbReference>
<dbReference type="AlphaFoldDB" id="A0A8J3N4E5"/>
<dbReference type="InterPro" id="IPR041698">
    <property type="entry name" value="Methyltransf_25"/>
</dbReference>
<dbReference type="SUPFAM" id="SSF53335">
    <property type="entry name" value="S-adenosyl-L-methionine-dependent methyltransferases"/>
    <property type="match status" value="1"/>
</dbReference>
<dbReference type="Pfam" id="PF13649">
    <property type="entry name" value="Methyltransf_25"/>
    <property type="match status" value="1"/>
</dbReference>
<feature type="domain" description="Methyltransferase" evidence="1">
    <location>
        <begin position="52"/>
        <end position="150"/>
    </location>
</feature>
<keyword evidence="3" id="KW-1185">Reference proteome</keyword>
<evidence type="ECO:0000313" key="2">
    <source>
        <dbReference type="EMBL" id="GHO94022.1"/>
    </source>
</evidence>
<name>A0A8J3N4E5_9CHLR</name>
<proteinExistence type="predicted"/>
<organism evidence="2 3">
    <name type="scientific">Reticulibacter mediterranei</name>
    <dbReference type="NCBI Taxonomy" id="2778369"/>
    <lineage>
        <taxon>Bacteria</taxon>
        <taxon>Bacillati</taxon>
        <taxon>Chloroflexota</taxon>
        <taxon>Ktedonobacteria</taxon>
        <taxon>Ktedonobacterales</taxon>
        <taxon>Reticulibacteraceae</taxon>
        <taxon>Reticulibacter</taxon>
    </lineage>
</organism>
<reference evidence="2" key="1">
    <citation type="submission" date="2020-10" db="EMBL/GenBank/DDBJ databases">
        <title>Taxonomic study of unclassified bacteria belonging to the class Ktedonobacteria.</title>
        <authorList>
            <person name="Yabe S."/>
            <person name="Wang C.M."/>
            <person name="Zheng Y."/>
            <person name="Sakai Y."/>
            <person name="Cavaletti L."/>
            <person name="Monciardini P."/>
            <person name="Donadio S."/>
        </authorList>
    </citation>
    <scope>NUCLEOTIDE SEQUENCE</scope>
    <source>
        <strain evidence="2">ID150040</strain>
    </source>
</reference>
<dbReference type="Proteomes" id="UP000597444">
    <property type="component" value="Unassembled WGS sequence"/>
</dbReference>
<dbReference type="InterPro" id="IPR029063">
    <property type="entry name" value="SAM-dependent_MTases_sf"/>
</dbReference>
<accession>A0A8J3N4E5</accession>
<dbReference type="GO" id="GO:0008168">
    <property type="term" value="F:methyltransferase activity"/>
    <property type="evidence" value="ECO:0007669"/>
    <property type="project" value="TreeGrafter"/>
</dbReference>
<comment type="caution">
    <text evidence="2">The sequence shown here is derived from an EMBL/GenBank/DDBJ whole genome shotgun (WGS) entry which is preliminary data.</text>
</comment>